<evidence type="ECO:0000313" key="3">
    <source>
        <dbReference type="Proteomes" id="UP000789845"/>
    </source>
</evidence>
<dbReference type="EMBL" id="CAKJTG010000006">
    <property type="protein sequence ID" value="CAG9607665.1"/>
    <property type="molecule type" value="Genomic_DNA"/>
</dbReference>
<reference evidence="2" key="1">
    <citation type="submission" date="2021-10" db="EMBL/GenBank/DDBJ databases">
        <authorList>
            <person name="Criscuolo A."/>
        </authorList>
    </citation>
    <scope>NUCLEOTIDE SEQUENCE</scope>
    <source>
        <strain evidence="2">CIP111885</strain>
    </source>
</reference>
<keyword evidence="1" id="KW-0472">Membrane</keyword>
<proteinExistence type="predicted"/>
<dbReference type="Proteomes" id="UP000789845">
    <property type="component" value="Unassembled WGS sequence"/>
</dbReference>
<keyword evidence="1" id="KW-1133">Transmembrane helix</keyword>
<dbReference type="AlphaFoldDB" id="A0A9C7LAN9"/>
<organism evidence="2 3">
    <name type="scientific">Pseudoneobacillus rhizosphaerae</name>
    <dbReference type="NCBI Taxonomy" id="2880968"/>
    <lineage>
        <taxon>Bacteria</taxon>
        <taxon>Bacillati</taxon>
        <taxon>Bacillota</taxon>
        <taxon>Bacilli</taxon>
        <taxon>Bacillales</taxon>
        <taxon>Bacillaceae</taxon>
        <taxon>Pseudoneobacillus</taxon>
    </lineage>
</organism>
<sequence>MDLVDRKLVGYNVGSFGFGILSSAIIYPLGYLESINVFRAMTIIGTALIFIGSLIRSKVKKKENHDKNI</sequence>
<accession>A0A9C7LAN9</accession>
<protein>
    <submittedName>
        <fullName evidence="2">Uncharacterized protein</fullName>
    </submittedName>
</protein>
<evidence type="ECO:0000256" key="1">
    <source>
        <dbReference type="SAM" id="Phobius"/>
    </source>
</evidence>
<feature type="transmembrane region" description="Helical" evidence="1">
    <location>
        <begin position="37"/>
        <end position="55"/>
    </location>
</feature>
<feature type="transmembrane region" description="Helical" evidence="1">
    <location>
        <begin position="9"/>
        <end position="31"/>
    </location>
</feature>
<name>A0A9C7LAN9_9BACI</name>
<dbReference type="RefSeq" id="WP_230495926.1">
    <property type="nucleotide sequence ID" value="NZ_CAKJTG010000006.1"/>
</dbReference>
<gene>
    <name evidence="2" type="ORF">NEOCIP111885_01357</name>
</gene>
<comment type="caution">
    <text evidence="2">The sequence shown here is derived from an EMBL/GenBank/DDBJ whole genome shotgun (WGS) entry which is preliminary data.</text>
</comment>
<keyword evidence="1" id="KW-0812">Transmembrane</keyword>
<keyword evidence="3" id="KW-1185">Reference proteome</keyword>
<evidence type="ECO:0000313" key="2">
    <source>
        <dbReference type="EMBL" id="CAG9607665.1"/>
    </source>
</evidence>